<keyword evidence="8 9" id="KW-0472">Membrane</keyword>
<dbReference type="RefSeq" id="WP_091585704.1">
    <property type="nucleotide sequence ID" value="NZ_FMXM01000027.1"/>
</dbReference>
<dbReference type="InterPro" id="IPR035906">
    <property type="entry name" value="MetI-like_sf"/>
</dbReference>
<keyword evidence="4" id="KW-1003">Cell membrane</keyword>
<accession>A0A1G5ZSP3</accession>
<dbReference type="GO" id="GO:0006865">
    <property type="term" value="P:amino acid transport"/>
    <property type="evidence" value="ECO:0007669"/>
    <property type="project" value="TreeGrafter"/>
</dbReference>
<evidence type="ECO:0000256" key="3">
    <source>
        <dbReference type="ARBA" id="ARBA00022448"/>
    </source>
</evidence>
<keyword evidence="6 9" id="KW-0812">Transmembrane</keyword>
<feature type="domain" description="ABC transmembrane type-1" evidence="11">
    <location>
        <begin position="17"/>
        <end position="215"/>
    </location>
</feature>
<evidence type="ECO:0000259" key="11">
    <source>
        <dbReference type="PROSITE" id="PS50928"/>
    </source>
</evidence>
<dbReference type="PANTHER" id="PTHR30614:SF10">
    <property type="entry name" value="ARGININE ABC TRANSPORTER PERMEASE PROTEIN ARTM"/>
    <property type="match status" value="1"/>
</dbReference>
<dbReference type="STRING" id="1165689.SAMN02927914_06000"/>
<evidence type="ECO:0000256" key="9">
    <source>
        <dbReference type="RuleBase" id="RU363032"/>
    </source>
</evidence>
<protein>
    <submittedName>
        <fullName evidence="12">Amino acid ABC transporter membrane protein 2, PAAT family (TC 3.A.1.3.-)</fullName>
    </submittedName>
</protein>
<evidence type="ECO:0000256" key="8">
    <source>
        <dbReference type="ARBA" id="ARBA00023136"/>
    </source>
</evidence>
<name>A0A1G5ZSP3_9HYPH</name>
<dbReference type="NCBIfam" id="TIGR01726">
    <property type="entry name" value="HEQRo_perm_3TM"/>
    <property type="match status" value="1"/>
</dbReference>
<keyword evidence="7 9" id="KW-1133">Transmembrane helix</keyword>
<dbReference type="GO" id="GO:0022857">
    <property type="term" value="F:transmembrane transporter activity"/>
    <property type="evidence" value="ECO:0007669"/>
    <property type="project" value="InterPro"/>
</dbReference>
<gene>
    <name evidence="12" type="ORF">SAMN02927914_06000</name>
</gene>
<evidence type="ECO:0000313" key="12">
    <source>
        <dbReference type="EMBL" id="SDA97858.1"/>
    </source>
</evidence>
<evidence type="ECO:0000256" key="6">
    <source>
        <dbReference type="ARBA" id="ARBA00022692"/>
    </source>
</evidence>
<comment type="subcellular location">
    <subcellularLocation>
        <location evidence="1">Cell inner membrane</location>
        <topology evidence="1">Multi-pass membrane protein</topology>
    </subcellularLocation>
    <subcellularLocation>
        <location evidence="9">Cell membrane</location>
        <topology evidence="9">Multi-pass membrane protein</topology>
    </subcellularLocation>
</comment>
<evidence type="ECO:0000313" key="13">
    <source>
        <dbReference type="Proteomes" id="UP000198588"/>
    </source>
</evidence>
<feature type="transmembrane region" description="Helical" evidence="9">
    <location>
        <begin position="190"/>
        <end position="211"/>
    </location>
</feature>
<dbReference type="CDD" id="cd06261">
    <property type="entry name" value="TM_PBP2"/>
    <property type="match status" value="1"/>
</dbReference>
<dbReference type="SUPFAM" id="SSF161098">
    <property type="entry name" value="MetI-like"/>
    <property type="match status" value="1"/>
</dbReference>
<keyword evidence="5" id="KW-0997">Cell inner membrane</keyword>
<organism evidence="12 13">
    <name type="scientific">Mesorhizobium qingshengii</name>
    <dbReference type="NCBI Taxonomy" id="1165689"/>
    <lineage>
        <taxon>Bacteria</taxon>
        <taxon>Pseudomonadati</taxon>
        <taxon>Pseudomonadota</taxon>
        <taxon>Alphaproteobacteria</taxon>
        <taxon>Hyphomicrobiales</taxon>
        <taxon>Phyllobacteriaceae</taxon>
        <taxon>Mesorhizobium</taxon>
    </lineage>
</organism>
<dbReference type="OrthoDB" id="4404959at2"/>
<dbReference type="PROSITE" id="PS50928">
    <property type="entry name" value="ABC_TM1"/>
    <property type="match status" value="1"/>
</dbReference>
<evidence type="ECO:0000256" key="7">
    <source>
        <dbReference type="ARBA" id="ARBA00022989"/>
    </source>
</evidence>
<dbReference type="InterPro" id="IPR043429">
    <property type="entry name" value="ArtM/GltK/GlnP/TcyL/YhdX-like"/>
</dbReference>
<reference evidence="12 13" key="1">
    <citation type="submission" date="2016-10" db="EMBL/GenBank/DDBJ databases">
        <authorList>
            <person name="de Groot N.N."/>
        </authorList>
    </citation>
    <scope>NUCLEOTIDE SEQUENCE [LARGE SCALE GENOMIC DNA]</scope>
    <source>
        <strain evidence="12 13">CGMCC 1.12097</strain>
    </source>
</reference>
<feature type="region of interest" description="Disordered" evidence="10">
    <location>
        <begin position="227"/>
        <end position="250"/>
    </location>
</feature>
<keyword evidence="3 9" id="KW-0813">Transport</keyword>
<evidence type="ECO:0000256" key="2">
    <source>
        <dbReference type="ARBA" id="ARBA00010072"/>
    </source>
</evidence>
<dbReference type="InterPro" id="IPR010065">
    <property type="entry name" value="AA_ABC_transptr_permease_3TM"/>
</dbReference>
<evidence type="ECO:0000256" key="5">
    <source>
        <dbReference type="ARBA" id="ARBA00022519"/>
    </source>
</evidence>
<evidence type="ECO:0000256" key="4">
    <source>
        <dbReference type="ARBA" id="ARBA00022475"/>
    </source>
</evidence>
<dbReference type="Proteomes" id="UP000198588">
    <property type="component" value="Unassembled WGS sequence"/>
</dbReference>
<dbReference type="Pfam" id="PF00528">
    <property type="entry name" value="BPD_transp_1"/>
    <property type="match status" value="1"/>
</dbReference>
<evidence type="ECO:0000256" key="10">
    <source>
        <dbReference type="SAM" id="MobiDB-lite"/>
    </source>
</evidence>
<dbReference type="InterPro" id="IPR000515">
    <property type="entry name" value="MetI-like"/>
</dbReference>
<dbReference type="Gene3D" id="1.10.3720.10">
    <property type="entry name" value="MetI-like"/>
    <property type="match status" value="1"/>
</dbReference>
<dbReference type="EMBL" id="FMXM01000027">
    <property type="protein sequence ID" value="SDA97858.1"/>
    <property type="molecule type" value="Genomic_DNA"/>
</dbReference>
<dbReference type="AlphaFoldDB" id="A0A1G5ZSP3"/>
<evidence type="ECO:0000256" key="1">
    <source>
        <dbReference type="ARBA" id="ARBA00004429"/>
    </source>
</evidence>
<sequence length="250" mass="27218">MNLGLMFDAMVVLPSGIGLTLTLTVLSLTAGFLLSVPLAFIRAFGRPGLSLAVLAYTYVIRGTPMLVQLFLLYYGLAQIEAVRASIFWVILRDPFWCALLTFSLNSAAHTTEILCRGLQSVPKGVTEAATSLGLKRFQIARLVTFPIAFRISLPAYGNEVVGMIKGSSLASTVTLLEITGMARQMVSTTFAPYEIFIVAGAIYLSLTSIAVKAIQLLERWLSTDGHPVHRRKPRLRPALADHEITTPPLP</sequence>
<proteinExistence type="inferred from homology"/>
<dbReference type="GO" id="GO:0043190">
    <property type="term" value="C:ATP-binding cassette (ABC) transporter complex"/>
    <property type="evidence" value="ECO:0007669"/>
    <property type="project" value="InterPro"/>
</dbReference>
<dbReference type="PANTHER" id="PTHR30614">
    <property type="entry name" value="MEMBRANE COMPONENT OF AMINO ACID ABC TRANSPORTER"/>
    <property type="match status" value="1"/>
</dbReference>
<comment type="similarity">
    <text evidence="2">Belongs to the binding-protein-dependent transport system permease family. HisMQ subfamily.</text>
</comment>
<feature type="transmembrane region" description="Helical" evidence="9">
    <location>
        <begin position="12"/>
        <end position="34"/>
    </location>
</feature>